<feature type="transmembrane region" description="Helical" evidence="17">
    <location>
        <begin position="385"/>
        <end position="406"/>
    </location>
</feature>
<protein>
    <recommendedName>
        <fullName evidence="17">Solute carrier family 41 member</fullName>
    </recommendedName>
</protein>
<dbReference type="GO" id="GO:0008324">
    <property type="term" value="F:monoatomic cation transmembrane transporter activity"/>
    <property type="evidence" value="ECO:0007669"/>
    <property type="project" value="UniProtKB-UniRule"/>
</dbReference>
<feature type="transmembrane region" description="Helical" evidence="17">
    <location>
        <begin position="221"/>
        <end position="240"/>
    </location>
</feature>
<feature type="transmembrane region" description="Helical" evidence="17">
    <location>
        <begin position="252"/>
        <end position="277"/>
    </location>
</feature>
<comment type="catalytic activity">
    <reaction evidence="11">
        <text>Mg(2+)(in) = Mg(2+)(out)</text>
        <dbReference type="Rhea" id="RHEA:29827"/>
        <dbReference type="ChEBI" id="CHEBI:18420"/>
    </reaction>
</comment>
<keyword evidence="9 17" id="KW-0406">Ion transport</keyword>
<dbReference type="GO" id="GO:0005886">
    <property type="term" value="C:plasma membrane"/>
    <property type="evidence" value="ECO:0007669"/>
    <property type="project" value="UniProtKB-SubCell"/>
</dbReference>
<feature type="domain" description="SLC41A/MgtE integral membrane" evidence="19">
    <location>
        <begin position="175"/>
        <end position="307"/>
    </location>
</feature>
<keyword evidence="8 17" id="KW-1133">Transmembrane helix</keyword>
<dbReference type="FunFam" id="1.10.357.20:FF:000001">
    <property type="entry name" value="Solute carrier family 41 member 2"/>
    <property type="match status" value="1"/>
</dbReference>
<dbReference type="Ensembl" id="ENSPNYT00000029223.1">
    <property type="protein sequence ID" value="ENSPNYP00000028529.1"/>
    <property type="gene ID" value="ENSPNYG00000021488.1"/>
</dbReference>
<proteinExistence type="inferred from homology"/>
<comment type="caution">
    <text evidence="17">Lacks conserved residue(s) required for the propagation of feature annotation.</text>
</comment>
<dbReference type="GO" id="GO:0030001">
    <property type="term" value="P:metal ion transport"/>
    <property type="evidence" value="ECO:0007669"/>
    <property type="project" value="UniProtKB-UniRule"/>
</dbReference>
<keyword evidence="4" id="KW-1003">Cell membrane</keyword>
<organism evidence="20">
    <name type="scientific">Pundamilia nyererei</name>
    <dbReference type="NCBI Taxonomy" id="303518"/>
    <lineage>
        <taxon>Eukaryota</taxon>
        <taxon>Metazoa</taxon>
        <taxon>Chordata</taxon>
        <taxon>Craniata</taxon>
        <taxon>Vertebrata</taxon>
        <taxon>Euteleostomi</taxon>
        <taxon>Actinopterygii</taxon>
        <taxon>Neopterygii</taxon>
        <taxon>Teleostei</taxon>
        <taxon>Neoteleostei</taxon>
        <taxon>Acanthomorphata</taxon>
        <taxon>Ovalentaria</taxon>
        <taxon>Cichlomorphae</taxon>
        <taxon>Cichliformes</taxon>
        <taxon>Cichlidae</taxon>
        <taxon>African cichlids</taxon>
        <taxon>Pseudocrenilabrinae</taxon>
        <taxon>Haplochromini</taxon>
        <taxon>Pundamilia</taxon>
    </lineage>
</organism>
<reference evidence="20" key="1">
    <citation type="submission" date="2023-09" db="UniProtKB">
        <authorList>
            <consortium name="Ensembl"/>
        </authorList>
    </citation>
    <scope>IDENTIFICATION</scope>
</reference>
<evidence type="ECO:0000256" key="2">
    <source>
        <dbReference type="ARBA" id="ARBA00009749"/>
    </source>
</evidence>
<comment type="catalytic activity">
    <reaction evidence="12">
        <text>Mn(2+)(in) = Mn(2+)(out)</text>
        <dbReference type="Rhea" id="RHEA:28699"/>
        <dbReference type="ChEBI" id="CHEBI:29035"/>
    </reaction>
</comment>
<evidence type="ECO:0000256" key="15">
    <source>
        <dbReference type="ARBA" id="ARBA00036293"/>
    </source>
</evidence>
<feature type="compositionally biased region" description="Polar residues" evidence="18">
    <location>
        <begin position="57"/>
        <end position="79"/>
    </location>
</feature>
<keyword evidence="5 17" id="KW-0812">Transmembrane</keyword>
<evidence type="ECO:0000256" key="6">
    <source>
        <dbReference type="ARBA" id="ARBA00022737"/>
    </source>
</evidence>
<evidence type="ECO:0000313" key="20">
    <source>
        <dbReference type="Ensembl" id="ENSPNYP00000028529.1"/>
    </source>
</evidence>
<feature type="transmembrane region" description="Helical" evidence="17">
    <location>
        <begin position="289"/>
        <end position="310"/>
    </location>
</feature>
<evidence type="ECO:0000259" key="19">
    <source>
        <dbReference type="Pfam" id="PF01769"/>
    </source>
</evidence>
<dbReference type="InterPro" id="IPR006667">
    <property type="entry name" value="SLC41_membr_dom"/>
</dbReference>
<evidence type="ECO:0000256" key="4">
    <source>
        <dbReference type="ARBA" id="ARBA00022475"/>
    </source>
</evidence>
<feature type="transmembrane region" description="Helical" evidence="17">
    <location>
        <begin position="353"/>
        <end position="373"/>
    </location>
</feature>
<keyword evidence="3 17" id="KW-0813">Transport</keyword>
<evidence type="ECO:0000256" key="11">
    <source>
        <dbReference type="ARBA" id="ARBA00034269"/>
    </source>
</evidence>
<dbReference type="InterPro" id="IPR036739">
    <property type="entry name" value="SLC41_membr_dom_sf"/>
</dbReference>
<dbReference type="PANTHER" id="PTHR16228:SF25">
    <property type="entry name" value="SOLUTE CARRIER FAMILY 41 MEMBER 2"/>
    <property type="match status" value="1"/>
</dbReference>
<evidence type="ECO:0000256" key="8">
    <source>
        <dbReference type="ARBA" id="ARBA00022989"/>
    </source>
</evidence>
<comment type="catalytic activity">
    <reaction evidence="15">
        <text>Ni(2+)(in) = Ni(2+)(out)</text>
        <dbReference type="Rhea" id="RHEA:29831"/>
        <dbReference type="ChEBI" id="CHEBI:49786"/>
    </reaction>
</comment>
<accession>A0A3B4H227</accession>
<evidence type="ECO:0000256" key="7">
    <source>
        <dbReference type="ARBA" id="ARBA00022842"/>
    </source>
</evidence>
<evidence type="ECO:0000256" key="12">
    <source>
        <dbReference type="ARBA" id="ARBA00036173"/>
    </source>
</evidence>
<evidence type="ECO:0000256" key="14">
    <source>
        <dbReference type="ARBA" id="ARBA00036245"/>
    </source>
</evidence>
<evidence type="ECO:0000256" key="18">
    <source>
        <dbReference type="SAM" id="MobiDB-lite"/>
    </source>
</evidence>
<comment type="catalytic activity">
    <reaction evidence="13">
        <text>Fe(2+)(in) = Fe(2+)(out)</text>
        <dbReference type="Rhea" id="RHEA:28486"/>
        <dbReference type="ChEBI" id="CHEBI:29033"/>
    </reaction>
</comment>
<evidence type="ECO:0000256" key="16">
    <source>
        <dbReference type="ARBA" id="ARBA00046252"/>
    </source>
</evidence>
<keyword evidence="10 17" id="KW-0472">Membrane</keyword>
<feature type="transmembrane region" description="Helical" evidence="17">
    <location>
        <begin position="322"/>
        <end position="341"/>
    </location>
</feature>
<dbReference type="SUPFAM" id="SSF161093">
    <property type="entry name" value="MgtE membrane domain-like"/>
    <property type="match status" value="1"/>
</dbReference>
<dbReference type="InterPro" id="IPR045349">
    <property type="entry name" value="SLC41A1-3"/>
</dbReference>
<evidence type="ECO:0000256" key="13">
    <source>
        <dbReference type="ARBA" id="ARBA00036243"/>
    </source>
</evidence>
<dbReference type="Pfam" id="PF01769">
    <property type="entry name" value="MgtE"/>
    <property type="match status" value="1"/>
</dbReference>
<evidence type="ECO:0000256" key="1">
    <source>
        <dbReference type="ARBA" id="ARBA00004651"/>
    </source>
</evidence>
<feature type="transmembrane region" description="Helical" evidence="17">
    <location>
        <begin position="412"/>
        <end position="431"/>
    </location>
</feature>
<dbReference type="GeneTree" id="ENSGT00950000183042"/>
<name>A0A3B4H227_9CICH</name>
<keyword evidence="7 17" id="KW-0460">Magnesium</keyword>
<dbReference type="AlphaFoldDB" id="A0A3B4H227"/>
<comment type="catalytic activity">
    <reaction evidence="14">
        <text>Co(2+)(in) = Co(2+)(out)</text>
        <dbReference type="Rhea" id="RHEA:28578"/>
        <dbReference type="ChEBI" id="CHEBI:48828"/>
    </reaction>
</comment>
<dbReference type="PANTHER" id="PTHR16228">
    <property type="entry name" value="DIVALENT CATION TRANSPORTER SOLUTE CARRIER FAMILY 41"/>
    <property type="match status" value="1"/>
</dbReference>
<keyword evidence="6" id="KW-0677">Repeat</keyword>
<evidence type="ECO:0000256" key="3">
    <source>
        <dbReference type="ARBA" id="ARBA00022448"/>
    </source>
</evidence>
<comment type="function">
    <text evidence="16">Acts as a plasma-membrane magnesium transporter. Can also mediate the transport of other divalent metal cations in an order of Ba(2+) &gt; Ni(2+) &gt; Co(2+) &gt; Fe(2+) &gt; Mn(2+).</text>
</comment>
<comment type="subcellular location">
    <subcellularLocation>
        <location evidence="1">Cell membrane</location>
        <topology evidence="1">Multi-pass membrane protein</topology>
    </subcellularLocation>
    <subcellularLocation>
        <location evidence="17">Membrane</location>
        <topology evidence="17">Multi-pass membrane protein</topology>
    </subcellularLocation>
</comment>
<dbReference type="GO" id="GO:0022890">
    <property type="term" value="F:inorganic cation transmembrane transporter activity"/>
    <property type="evidence" value="ECO:0007669"/>
    <property type="project" value="UniProtKB-UniRule"/>
</dbReference>
<dbReference type="STRING" id="303518.ENSPNYP00000028529"/>
<evidence type="ECO:0000256" key="5">
    <source>
        <dbReference type="ARBA" id="ARBA00022692"/>
    </source>
</evidence>
<sequence length="477" mass="52330">QSFQPSQYIWGFYLKGDGVQSKVPYISNGLIQSLFNTLQLRGVLLQKLPVDTKLTHSDSVSPSQQNRSNTSLSQFSGNSQHFTSNENIYYEPEEYTETDFLLPNQLYGRSRLTRSPQPKDANVSGAPEESICSMVVQILVPFLLAGLGTVSAGILLDIAQSWEVFQEITEILILVPAVLGMKGNLEMTLASRLSTAVNAGKMDSPREKWMLIAGNLALKQLQATVLGLLASLMASLLGWMAEGQMPFNHIMLLCSTSVSTAFVASLLQGIVMVGVIIGSKRIGINPDNVATPIAASFGDLITLALLACFSQWFYSFIELYPYVLYLVNLSFLCLIPAWVAASSKHPASEILLHTGWEPIIIAMLISSIGGVILDKTVLDPNLAGIIVYAPVINGELFSLFVCALRLYTPGLLHFSLLCLLSTCYFCCKMYCSAVHMTMFNKLCSKNSTLFQKIFMSDLILIGSEKLDHHSFVSKFAT</sequence>
<feature type="region of interest" description="Disordered" evidence="18">
    <location>
        <begin position="55"/>
        <end position="79"/>
    </location>
</feature>
<evidence type="ECO:0000256" key="10">
    <source>
        <dbReference type="ARBA" id="ARBA00023136"/>
    </source>
</evidence>
<evidence type="ECO:0000256" key="17">
    <source>
        <dbReference type="RuleBase" id="RU369007"/>
    </source>
</evidence>
<evidence type="ECO:0000256" key="9">
    <source>
        <dbReference type="ARBA" id="ARBA00023065"/>
    </source>
</evidence>
<dbReference type="Gene3D" id="1.10.357.20">
    <property type="entry name" value="SLC41 divalent cation transporters, integral membrane domain"/>
    <property type="match status" value="1"/>
</dbReference>
<feature type="transmembrane region" description="Helical" evidence="17">
    <location>
        <begin position="134"/>
        <end position="156"/>
    </location>
</feature>
<comment type="similarity">
    <text evidence="2 17">Belongs to the SLC41A transporter family.</text>
</comment>
<comment type="function">
    <text evidence="17">Acts as a magnesium transporter.</text>
</comment>